<dbReference type="PANTHER" id="PTHR43434">
    <property type="entry name" value="PHOSPHOGLYCOLATE PHOSPHATASE"/>
    <property type="match status" value="1"/>
</dbReference>
<dbReference type="RefSeq" id="WP_133418178.1">
    <property type="nucleotide sequence ID" value="NZ_SCWD01000004.1"/>
</dbReference>
<dbReference type="Proteomes" id="UP000295280">
    <property type="component" value="Unassembled WGS sequence"/>
</dbReference>
<dbReference type="GO" id="GO:0005829">
    <property type="term" value="C:cytosol"/>
    <property type="evidence" value="ECO:0007669"/>
    <property type="project" value="TreeGrafter"/>
</dbReference>
<reference evidence="1 2" key="1">
    <citation type="submission" date="2019-01" db="EMBL/GenBank/DDBJ databases">
        <title>Draft genome sequences of the type strains of six Macrococcus species.</title>
        <authorList>
            <person name="Mazhar S."/>
            <person name="Altermann E."/>
            <person name="Hill C."/>
            <person name="Mcauliffe O."/>
        </authorList>
    </citation>
    <scope>NUCLEOTIDE SEQUENCE [LARGE SCALE GENOMIC DNA]</scope>
    <source>
        <strain evidence="1 2">ATCC 51828</strain>
    </source>
</reference>
<dbReference type="AlphaFoldDB" id="A0A9Q8FQ87"/>
<gene>
    <name evidence="1" type="ORF">ERX40_09070</name>
</gene>
<dbReference type="InterPro" id="IPR036412">
    <property type="entry name" value="HAD-like_sf"/>
</dbReference>
<dbReference type="Gene3D" id="3.40.50.1000">
    <property type="entry name" value="HAD superfamily/HAD-like"/>
    <property type="match status" value="1"/>
</dbReference>
<dbReference type="GO" id="GO:0016787">
    <property type="term" value="F:hydrolase activity"/>
    <property type="evidence" value="ECO:0007669"/>
    <property type="project" value="UniProtKB-KW"/>
</dbReference>
<dbReference type="EMBL" id="SCWD01000004">
    <property type="protein sequence ID" value="TDM00682.1"/>
    <property type="molecule type" value="Genomic_DNA"/>
</dbReference>
<dbReference type="InterPro" id="IPR050155">
    <property type="entry name" value="HAD-like_hydrolase_sf"/>
</dbReference>
<dbReference type="CDD" id="cd04302">
    <property type="entry name" value="HAD_5NT"/>
    <property type="match status" value="1"/>
</dbReference>
<dbReference type="InterPro" id="IPR023214">
    <property type="entry name" value="HAD_sf"/>
</dbReference>
<protein>
    <submittedName>
        <fullName evidence="1">HAD family hydrolase</fullName>
    </submittedName>
</protein>
<evidence type="ECO:0000313" key="2">
    <source>
        <dbReference type="Proteomes" id="UP000295280"/>
    </source>
</evidence>
<dbReference type="InterPro" id="IPR006439">
    <property type="entry name" value="HAD-SF_hydro_IA"/>
</dbReference>
<dbReference type="Pfam" id="PF13419">
    <property type="entry name" value="HAD_2"/>
    <property type="match status" value="1"/>
</dbReference>
<comment type="caution">
    <text evidence="1">The sequence shown here is derived from an EMBL/GenBank/DDBJ whole genome shotgun (WGS) entry which is preliminary data.</text>
</comment>
<dbReference type="SUPFAM" id="SSF56784">
    <property type="entry name" value="HAD-like"/>
    <property type="match status" value="1"/>
</dbReference>
<keyword evidence="1" id="KW-0378">Hydrolase</keyword>
<dbReference type="Gene3D" id="1.10.150.240">
    <property type="entry name" value="Putative phosphatase, domain 2"/>
    <property type="match status" value="1"/>
</dbReference>
<sequence length="223" mass="25160">MTAARNPLKYKHILFDLDGTLTDPKEGITNAIIHSLTKMDIEAPDNDALIHFIGPPLKDSFEADYGLTDDKNAQAILYYREYFADIGLFENRVYDGIEKLLMDLKSRGALLYVATSKPVDYARQILVHFNLSQYFEMIAGSELDGTRNHKAEVIQYVIEQNNLQAKNCVMIGDRKHDLIGADMNNMDAIGVLYGYGSEEELSSHPHIALVRTIDALNRYLITS</sequence>
<keyword evidence="2" id="KW-1185">Reference proteome</keyword>
<dbReference type="PANTHER" id="PTHR43434:SF20">
    <property type="entry name" value="5'-NUCLEOTIDASE"/>
    <property type="match status" value="1"/>
</dbReference>
<dbReference type="OrthoDB" id="9792518at2"/>
<dbReference type="GO" id="GO:0004713">
    <property type="term" value="F:protein tyrosine kinase activity"/>
    <property type="evidence" value="ECO:0007669"/>
    <property type="project" value="TreeGrafter"/>
</dbReference>
<dbReference type="InterPro" id="IPR023198">
    <property type="entry name" value="PGP-like_dom2"/>
</dbReference>
<evidence type="ECO:0000313" key="1">
    <source>
        <dbReference type="EMBL" id="TDM00682.1"/>
    </source>
</evidence>
<accession>A0A9Q8FQ87</accession>
<name>A0A9Q8FQ87_9STAP</name>
<dbReference type="NCBIfam" id="TIGR01549">
    <property type="entry name" value="HAD-SF-IA-v1"/>
    <property type="match status" value="1"/>
</dbReference>
<dbReference type="InterPro" id="IPR041492">
    <property type="entry name" value="HAD_2"/>
</dbReference>
<organism evidence="1 2">
    <name type="scientific">Macrococcus carouselicus</name>
    <dbReference type="NCBI Taxonomy" id="69969"/>
    <lineage>
        <taxon>Bacteria</taxon>
        <taxon>Bacillati</taxon>
        <taxon>Bacillota</taxon>
        <taxon>Bacilli</taxon>
        <taxon>Bacillales</taxon>
        <taxon>Staphylococcaceae</taxon>
        <taxon>Macrococcus</taxon>
    </lineage>
</organism>
<proteinExistence type="predicted"/>
<dbReference type="FunFam" id="3.40.50.1000:FF:000022">
    <property type="entry name" value="Phosphoglycolate phosphatase"/>
    <property type="match status" value="1"/>
</dbReference>